<proteinExistence type="predicted"/>
<evidence type="ECO:0000313" key="3">
    <source>
        <dbReference type="Proteomes" id="UP001159363"/>
    </source>
</evidence>
<sequence length="463" mass="51235">MEERQEMEGKLHVCTANIILRDISIIGIEWGGPVERPPHSSDLTTLEFWLWGFVKTLVNETHIKSEEDLVASVMAACGKLRDTPCVFKKGKGCWIDKGEGRRSRRVIFIGEMDLVGWWVGKVGKGWGWVGKGGYRLEGKVGGDEGGVVISGRGSYWALMRVLDGWQRGWMARVILGECGEDVLGGGRATAVFTWNGNCKAHWGRSPPVQPAENELTLFRTQRRYAATLSVTSVNVEVVNTIVLTPFCAPTSLGFGQVWYIQSDVPLLETTFVSQLISVPYYHASSSGFDTLAKHGKFVMALASGRRKTETEDNVAIAFVTKTRSRSDWSLQLPGEKCYRFDRWLTLVYPSLNSTNSPSCQPPPPATSRPTACSDPRVRTALLATGARQSCQTCRYRRRLLFLHILNESACSTSRPEFTGTNTCSMHLVWCWTTSSMETGGDTVGCGSIKASDVLLRKILPYTA</sequence>
<name>A0ABQ9IAM7_9NEOP</name>
<comment type="caution">
    <text evidence="2">The sequence shown here is derived from an EMBL/GenBank/DDBJ whole genome shotgun (WGS) entry which is preliminary data.</text>
</comment>
<protein>
    <submittedName>
        <fullName evidence="2">Uncharacterized protein</fullName>
    </submittedName>
</protein>
<reference evidence="2 3" key="1">
    <citation type="submission" date="2023-02" db="EMBL/GenBank/DDBJ databases">
        <title>LHISI_Scaffold_Assembly.</title>
        <authorList>
            <person name="Stuart O.P."/>
            <person name="Cleave R."/>
            <person name="Magrath M.J.L."/>
            <person name="Mikheyev A.S."/>
        </authorList>
    </citation>
    <scope>NUCLEOTIDE SEQUENCE [LARGE SCALE GENOMIC DNA]</scope>
    <source>
        <strain evidence="2">Daus_M_001</strain>
        <tissue evidence="2">Leg muscle</tissue>
    </source>
</reference>
<evidence type="ECO:0000256" key="1">
    <source>
        <dbReference type="SAM" id="MobiDB-lite"/>
    </source>
</evidence>
<feature type="region of interest" description="Disordered" evidence="1">
    <location>
        <begin position="353"/>
        <end position="372"/>
    </location>
</feature>
<evidence type="ECO:0000313" key="2">
    <source>
        <dbReference type="EMBL" id="KAJ8892973.1"/>
    </source>
</evidence>
<accession>A0ABQ9IAM7</accession>
<organism evidence="2 3">
    <name type="scientific">Dryococelus australis</name>
    <dbReference type="NCBI Taxonomy" id="614101"/>
    <lineage>
        <taxon>Eukaryota</taxon>
        <taxon>Metazoa</taxon>
        <taxon>Ecdysozoa</taxon>
        <taxon>Arthropoda</taxon>
        <taxon>Hexapoda</taxon>
        <taxon>Insecta</taxon>
        <taxon>Pterygota</taxon>
        <taxon>Neoptera</taxon>
        <taxon>Polyneoptera</taxon>
        <taxon>Phasmatodea</taxon>
        <taxon>Verophasmatodea</taxon>
        <taxon>Anareolatae</taxon>
        <taxon>Phasmatidae</taxon>
        <taxon>Eurycanthinae</taxon>
        <taxon>Dryococelus</taxon>
    </lineage>
</organism>
<dbReference type="EMBL" id="JARBHB010000002">
    <property type="protein sequence ID" value="KAJ8892973.1"/>
    <property type="molecule type" value="Genomic_DNA"/>
</dbReference>
<dbReference type="Gene3D" id="3.30.420.10">
    <property type="entry name" value="Ribonuclease H-like superfamily/Ribonuclease H"/>
    <property type="match status" value="1"/>
</dbReference>
<dbReference type="InterPro" id="IPR036397">
    <property type="entry name" value="RNaseH_sf"/>
</dbReference>
<gene>
    <name evidence="2" type="ORF">PR048_005554</name>
</gene>
<keyword evidence="3" id="KW-1185">Reference proteome</keyword>
<dbReference type="Proteomes" id="UP001159363">
    <property type="component" value="Chromosome 2"/>
</dbReference>